<dbReference type="InterPro" id="IPR035914">
    <property type="entry name" value="Sperma_CUB_dom_sf"/>
</dbReference>
<reference evidence="9" key="1">
    <citation type="journal article" date="2017" name="bioRxiv">
        <title>Comparative analysis of the genomes of Stylophora pistillata and Acropora digitifera provides evidence for extensive differences between species of corals.</title>
        <authorList>
            <person name="Voolstra C.R."/>
            <person name="Li Y."/>
            <person name="Liew Y.J."/>
            <person name="Baumgarten S."/>
            <person name="Zoccola D."/>
            <person name="Flot J.-F."/>
            <person name="Tambutte S."/>
            <person name="Allemand D."/>
            <person name="Aranda M."/>
        </authorList>
    </citation>
    <scope>NUCLEOTIDE SEQUENCE [LARGE SCALE GENOMIC DNA]</scope>
</reference>
<keyword evidence="2" id="KW-1015">Disulfide bond</keyword>
<accession>A0A2B4RH98</accession>
<comment type="caution">
    <text evidence="3">Lacks conserved residue(s) required for the propagation of feature annotation.</text>
</comment>
<dbReference type="FunFam" id="2.60.120.290:FF:000005">
    <property type="entry name" value="Procollagen C-endopeptidase enhancer 1"/>
    <property type="match status" value="1"/>
</dbReference>
<dbReference type="Proteomes" id="UP000225706">
    <property type="component" value="Unassembled WGS sequence"/>
</dbReference>
<evidence type="ECO:0000313" key="9">
    <source>
        <dbReference type="Proteomes" id="UP000225706"/>
    </source>
</evidence>
<keyword evidence="6" id="KW-0732">Signal</keyword>
<keyword evidence="9" id="KW-1185">Reference proteome</keyword>
<comment type="caution">
    <text evidence="8">The sequence shown here is derived from an EMBL/GenBank/DDBJ whole genome shotgun (WGS) entry which is preliminary data.</text>
</comment>
<dbReference type="Pfam" id="PF00431">
    <property type="entry name" value="CUB"/>
    <property type="match status" value="3"/>
</dbReference>
<dbReference type="PROSITE" id="PS01180">
    <property type="entry name" value="CUB"/>
    <property type="match status" value="3"/>
</dbReference>
<dbReference type="PANTHER" id="PTHR24251">
    <property type="entry name" value="OVOCHYMASE-RELATED"/>
    <property type="match status" value="1"/>
</dbReference>
<feature type="domain" description="CUB" evidence="7">
    <location>
        <begin position="165"/>
        <end position="282"/>
    </location>
</feature>
<feature type="domain" description="CUB" evidence="7">
    <location>
        <begin position="293"/>
        <end position="410"/>
    </location>
</feature>
<evidence type="ECO:0000256" key="6">
    <source>
        <dbReference type="SAM" id="SignalP"/>
    </source>
</evidence>
<dbReference type="SMART" id="SM00042">
    <property type="entry name" value="CUB"/>
    <property type="match status" value="3"/>
</dbReference>
<feature type="signal peptide" evidence="6">
    <location>
        <begin position="1"/>
        <end position="34"/>
    </location>
</feature>
<evidence type="ECO:0000256" key="4">
    <source>
        <dbReference type="SAM" id="MobiDB-lite"/>
    </source>
</evidence>
<evidence type="ECO:0000256" key="3">
    <source>
        <dbReference type="PROSITE-ProRule" id="PRU00059"/>
    </source>
</evidence>
<proteinExistence type="predicted"/>
<feature type="region of interest" description="Disordered" evidence="4">
    <location>
        <begin position="512"/>
        <end position="531"/>
    </location>
</feature>
<evidence type="ECO:0000256" key="1">
    <source>
        <dbReference type="ARBA" id="ARBA00022737"/>
    </source>
</evidence>
<gene>
    <name evidence="8" type="primary">Cubn</name>
    <name evidence="8" type="ORF">AWC38_SpisGene18718</name>
</gene>
<evidence type="ECO:0000259" key="7">
    <source>
        <dbReference type="PROSITE" id="PS01180"/>
    </source>
</evidence>
<sequence length="625" mass="70226">MEFLRPFFGIPSNTFFTHFCFVCFFLLWPLLVVAERHQEPECGGDINLNRTTFSLSSPEYPGSLPRHFECLWRVRNPRGLAVVVQAINLDFGSEIKDDCKNGVLEIFNGCGSERFLVEKICQRHKTSQDGLLWVSSGSCVTIKFSSGKHKDNKFLLSVAESAASCGDILKNNDNNNQTFEGRLPAHPGGSNKCVWIIVVQTGIIELAFKDRFQVTSLSQDCKENYVQVQDGRYSASPVLGRFCGTSRPYPVYSSGKYLRVTLHRSRTGITSKHSFKAQYTVVDSTPASKSSYCGHDVILGPGDGRFSTPRYPEQYLPDLTCIWKIEVDSKNKIILRFQEFDVEGDSQVCPDDSDHAKVFNGLASWSPVIGRYCGRVIPSTIKSKTNKLRIEFRSNRQYAGRGFEAVFSVQSEKPDGETRNHFTGIMIGATCGVVFIVLSILAVFHTRKLRRQRAQSRISEVASTASFDVHHVNAPPSYDLVMASPDLFPSKERQQSRGYSGVPHLHREISHLLGDPESDDEDLPPYPGLPGRDGVVEFCFGQPSDERRRSHSKERHVSESEQPSCQISAVWYRRWPTDASTSPNVRNLESASENEVTTLERQDSKETVQPVFHRMDTTSSFVTDV</sequence>
<dbReference type="InterPro" id="IPR000859">
    <property type="entry name" value="CUB_dom"/>
</dbReference>
<dbReference type="EMBL" id="LSMT01000505">
    <property type="protein sequence ID" value="PFX16991.1"/>
    <property type="molecule type" value="Genomic_DNA"/>
</dbReference>
<name>A0A2B4RH98_STYPI</name>
<dbReference type="Gene3D" id="2.60.120.290">
    <property type="entry name" value="Spermadhesin, CUB domain"/>
    <property type="match status" value="3"/>
</dbReference>
<keyword evidence="5" id="KW-1133">Transmembrane helix</keyword>
<keyword evidence="5" id="KW-0812">Transmembrane</keyword>
<feature type="transmembrane region" description="Helical" evidence="5">
    <location>
        <begin position="422"/>
        <end position="444"/>
    </location>
</feature>
<dbReference type="SUPFAM" id="SSF49854">
    <property type="entry name" value="Spermadhesin, CUB domain"/>
    <property type="match status" value="3"/>
</dbReference>
<evidence type="ECO:0000313" key="8">
    <source>
        <dbReference type="EMBL" id="PFX16991.1"/>
    </source>
</evidence>
<feature type="region of interest" description="Disordered" evidence="4">
    <location>
        <begin position="580"/>
        <end position="608"/>
    </location>
</feature>
<dbReference type="OrthoDB" id="5964346at2759"/>
<dbReference type="STRING" id="50429.A0A2B4RH98"/>
<feature type="domain" description="CUB" evidence="7">
    <location>
        <begin position="42"/>
        <end position="161"/>
    </location>
</feature>
<feature type="chain" id="PRO_5012292834" evidence="6">
    <location>
        <begin position="35"/>
        <end position="625"/>
    </location>
</feature>
<dbReference type="CDD" id="cd00041">
    <property type="entry name" value="CUB"/>
    <property type="match status" value="3"/>
</dbReference>
<evidence type="ECO:0000256" key="5">
    <source>
        <dbReference type="SAM" id="Phobius"/>
    </source>
</evidence>
<protein>
    <submittedName>
        <fullName evidence="8">Cubilin</fullName>
    </submittedName>
</protein>
<keyword evidence="1" id="KW-0677">Repeat</keyword>
<dbReference type="AlphaFoldDB" id="A0A2B4RH98"/>
<organism evidence="8 9">
    <name type="scientific">Stylophora pistillata</name>
    <name type="common">Smooth cauliflower coral</name>
    <dbReference type="NCBI Taxonomy" id="50429"/>
    <lineage>
        <taxon>Eukaryota</taxon>
        <taxon>Metazoa</taxon>
        <taxon>Cnidaria</taxon>
        <taxon>Anthozoa</taxon>
        <taxon>Hexacorallia</taxon>
        <taxon>Scleractinia</taxon>
        <taxon>Astrocoeniina</taxon>
        <taxon>Pocilloporidae</taxon>
        <taxon>Stylophora</taxon>
    </lineage>
</organism>
<feature type="compositionally biased region" description="Polar residues" evidence="4">
    <location>
        <begin position="580"/>
        <end position="597"/>
    </location>
</feature>
<keyword evidence="5" id="KW-0472">Membrane</keyword>
<evidence type="ECO:0000256" key="2">
    <source>
        <dbReference type="ARBA" id="ARBA00023157"/>
    </source>
</evidence>